<accession>A0A975GL19</accession>
<keyword evidence="1" id="KW-0732">Signal</keyword>
<sequence>MIKHNKIICYFLLSFCMNISLADDIRNRDYVVLLHGLGRTSNSFDKMKNYLESKGYDVLNIDYPSRKYNIQTLSDNYVKQAIENHCSDKKRKIHFVTHSMGGIILRYYLKKHKPENIGRAVMLSPPNQGSEVVDALKNSSAVKKIFGPAFLQLSTDSSSFVNQLGRANFEVGIITGNKSVNWINSLIIPGEDDGKVSVNRSQLENMKDFLVVKRTHPFIMKANEVMKAAACFLETGKFDK</sequence>
<dbReference type="Proteomes" id="UP000663722">
    <property type="component" value="Chromosome"/>
</dbReference>
<protein>
    <submittedName>
        <fullName evidence="3">Serine aminopeptidase, S33-type</fullName>
    </submittedName>
</protein>
<dbReference type="InterPro" id="IPR000073">
    <property type="entry name" value="AB_hydrolase_1"/>
</dbReference>
<dbReference type="InterPro" id="IPR029058">
    <property type="entry name" value="AB_hydrolase_fold"/>
</dbReference>
<feature type="signal peptide" evidence="1">
    <location>
        <begin position="1"/>
        <end position="22"/>
    </location>
</feature>
<evidence type="ECO:0000313" key="3">
    <source>
        <dbReference type="EMBL" id="QTA84343.1"/>
    </source>
</evidence>
<evidence type="ECO:0000259" key="2">
    <source>
        <dbReference type="Pfam" id="PF00561"/>
    </source>
</evidence>
<keyword evidence="3" id="KW-0031">Aminopeptidase</keyword>
<gene>
    <name evidence="3" type="ORF">dnm_003370</name>
</gene>
<dbReference type="RefSeq" id="WP_207680872.1">
    <property type="nucleotide sequence ID" value="NZ_CP061800.1"/>
</dbReference>
<dbReference type="Pfam" id="PF00561">
    <property type="entry name" value="Abhydrolase_1"/>
    <property type="match status" value="1"/>
</dbReference>
<dbReference type="PANTHER" id="PTHR37946:SF1">
    <property type="entry name" value="SLL1969 PROTEIN"/>
    <property type="match status" value="1"/>
</dbReference>
<keyword evidence="3" id="KW-0378">Hydrolase</keyword>
<dbReference type="Gene3D" id="3.40.50.1820">
    <property type="entry name" value="alpha/beta hydrolase"/>
    <property type="match status" value="1"/>
</dbReference>
<proteinExistence type="predicted"/>
<dbReference type="SUPFAM" id="SSF53474">
    <property type="entry name" value="alpha/beta-Hydrolases"/>
    <property type="match status" value="1"/>
</dbReference>
<evidence type="ECO:0000313" key="4">
    <source>
        <dbReference type="Proteomes" id="UP000663722"/>
    </source>
</evidence>
<evidence type="ECO:0000256" key="1">
    <source>
        <dbReference type="SAM" id="SignalP"/>
    </source>
</evidence>
<keyword evidence="4" id="KW-1185">Reference proteome</keyword>
<feature type="domain" description="AB hydrolase-1" evidence="2">
    <location>
        <begin position="31"/>
        <end position="129"/>
    </location>
</feature>
<dbReference type="GO" id="GO:0004177">
    <property type="term" value="F:aminopeptidase activity"/>
    <property type="evidence" value="ECO:0007669"/>
    <property type="project" value="UniProtKB-KW"/>
</dbReference>
<name>A0A975GL19_9BACT</name>
<dbReference type="KEGG" id="dmm:dnm_003370"/>
<dbReference type="PANTHER" id="PTHR37946">
    <property type="entry name" value="SLL1969 PROTEIN"/>
    <property type="match status" value="1"/>
</dbReference>
<keyword evidence="3" id="KW-0645">Protease</keyword>
<organism evidence="3 4">
    <name type="scientific">Desulfonema magnum</name>
    <dbReference type="NCBI Taxonomy" id="45655"/>
    <lineage>
        <taxon>Bacteria</taxon>
        <taxon>Pseudomonadati</taxon>
        <taxon>Thermodesulfobacteriota</taxon>
        <taxon>Desulfobacteria</taxon>
        <taxon>Desulfobacterales</taxon>
        <taxon>Desulfococcaceae</taxon>
        <taxon>Desulfonema</taxon>
    </lineage>
</organism>
<dbReference type="AlphaFoldDB" id="A0A975GL19"/>
<reference evidence="3" key="1">
    <citation type="journal article" date="2021" name="Microb. Physiol.">
        <title>Proteogenomic Insights into the Physiology of Marine, Sulfate-Reducing, Filamentous Desulfonema limicola and Desulfonema magnum.</title>
        <authorList>
            <person name="Schnaars V."/>
            <person name="Wohlbrand L."/>
            <person name="Scheve S."/>
            <person name="Hinrichs C."/>
            <person name="Reinhardt R."/>
            <person name="Rabus R."/>
        </authorList>
    </citation>
    <scope>NUCLEOTIDE SEQUENCE</scope>
    <source>
        <strain evidence="3">4be13</strain>
    </source>
</reference>
<feature type="chain" id="PRO_5037998283" evidence="1">
    <location>
        <begin position="23"/>
        <end position="240"/>
    </location>
</feature>
<dbReference type="EMBL" id="CP061800">
    <property type="protein sequence ID" value="QTA84343.1"/>
    <property type="molecule type" value="Genomic_DNA"/>
</dbReference>